<name>A0ABN6GDZ4_9GAMM</name>
<keyword evidence="2" id="KW-1185">Reference proteome</keyword>
<reference evidence="1 2" key="1">
    <citation type="submission" date="2021-04" db="EMBL/GenBank/DDBJ databases">
        <title>Complete genome sequencing of Allochromatium tepidum strain NZ.</title>
        <authorList>
            <person name="Tsukatani Y."/>
            <person name="Mori H."/>
        </authorList>
    </citation>
    <scope>NUCLEOTIDE SEQUENCE [LARGE SCALE GENOMIC DNA]</scope>
    <source>
        <strain evidence="1 2">NZ</strain>
    </source>
</reference>
<proteinExistence type="predicted"/>
<dbReference type="Proteomes" id="UP000680679">
    <property type="component" value="Chromosome"/>
</dbReference>
<accession>A0ABN6GDZ4</accession>
<evidence type="ECO:0000313" key="1">
    <source>
        <dbReference type="EMBL" id="BCU08170.1"/>
    </source>
</evidence>
<evidence type="ECO:0000313" key="2">
    <source>
        <dbReference type="Proteomes" id="UP000680679"/>
    </source>
</evidence>
<sequence>MTTFPVNWTLDKNTLLPDAQQAFLKRFVVYI</sequence>
<organism evidence="1 2">
    <name type="scientific">Allochromatium tepidum</name>
    <dbReference type="NCBI Taxonomy" id="553982"/>
    <lineage>
        <taxon>Bacteria</taxon>
        <taxon>Pseudomonadati</taxon>
        <taxon>Pseudomonadota</taxon>
        <taxon>Gammaproteobacteria</taxon>
        <taxon>Chromatiales</taxon>
        <taxon>Chromatiaceae</taxon>
        <taxon>Allochromatium</taxon>
    </lineage>
</organism>
<dbReference type="EMBL" id="AP024563">
    <property type="protein sequence ID" value="BCU08170.1"/>
    <property type="molecule type" value="Genomic_DNA"/>
</dbReference>
<protein>
    <submittedName>
        <fullName evidence="1">Uncharacterized protein</fullName>
    </submittedName>
</protein>
<gene>
    <name evidence="1" type="ORF">Atep_28470</name>
</gene>